<keyword evidence="1" id="KW-0812">Transmembrane</keyword>
<proteinExistence type="predicted"/>
<keyword evidence="1" id="KW-1133">Transmembrane helix</keyword>
<protein>
    <submittedName>
        <fullName evidence="2">Uncharacterized protein</fullName>
    </submittedName>
</protein>
<gene>
    <name evidence="2" type="ORF">VKT23_016557</name>
</gene>
<dbReference type="EMBL" id="JBANRG010000062">
    <property type="protein sequence ID" value="KAK7441564.1"/>
    <property type="molecule type" value="Genomic_DNA"/>
</dbReference>
<sequence length="222" mass="25008">MFLATSIIFAKDIIDGLAFIDNTLSGSDSYDVSPGSVKWEIIHTILVRFNYLMGDAIVLWRAWSLYERQYAVRLLLAICFLLSFACTIADAVVTSKEFVELKDELISARIILPLALLITNSVSTFLIGYKTWRYRKTVKIFVERHNKKNKVEKILILLLESGVIYCGVWCYSLSEPHHLTLCTAKNALGCKSADSIGLFPVLAEGFLDVKFKFCNGYSENIG</sequence>
<keyword evidence="3" id="KW-1185">Reference proteome</keyword>
<reference evidence="2 3" key="1">
    <citation type="submission" date="2024-01" db="EMBL/GenBank/DDBJ databases">
        <title>A draft genome for the cacao thread blight pathogen Marasmiellus scandens.</title>
        <authorList>
            <person name="Baruah I.K."/>
            <person name="Leung J."/>
            <person name="Bukari Y."/>
            <person name="Amoako-Attah I."/>
            <person name="Meinhardt L.W."/>
            <person name="Bailey B.A."/>
            <person name="Cohen S.P."/>
        </authorList>
    </citation>
    <scope>NUCLEOTIDE SEQUENCE [LARGE SCALE GENOMIC DNA]</scope>
    <source>
        <strain evidence="2 3">GH-19</strain>
    </source>
</reference>
<feature type="transmembrane region" description="Helical" evidence="1">
    <location>
        <begin position="154"/>
        <end position="174"/>
    </location>
</feature>
<accession>A0ABR1IUV4</accession>
<keyword evidence="1" id="KW-0472">Membrane</keyword>
<comment type="caution">
    <text evidence="2">The sequence shown here is derived from an EMBL/GenBank/DDBJ whole genome shotgun (WGS) entry which is preliminary data.</text>
</comment>
<organism evidence="2 3">
    <name type="scientific">Marasmiellus scandens</name>
    <dbReference type="NCBI Taxonomy" id="2682957"/>
    <lineage>
        <taxon>Eukaryota</taxon>
        <taxon>Fungi</taxon>
        <taxon>Dikarya</taxon>
        <taxon>Basidiomycota</taxon>
        <taxon>Agaricomycotina</taxon>
        <taxon>Agaricomycetes</taxon>
        <taxon>Agaricomycetidae</taxon>
        <taxon>Agaricales</taxon>
        <taxon>Marasmiineae</taxon>
        <taxon>Omphalotaceae</taxon>
        <taxon>Marasmiellus</taxon>
    </lineage>
</organism>
<evidence type="ECO:0000313" key="2">
    <source>
        <dbReference type="EMBL" id="KAK7441564.1"/>
    </source>
</evidence>
<evidence type="ECO:0000256" key="1">
    <source>
        <dbReference type="SAM" id="Phobius"/>
    </source>
</evidence>
<feature type="transmembrane region" description="Helical" evidence="1">
    <location>
        <begin position="74"/>
        <end position="94"/>
    </location>
</feature>
<feature type="transmembrane region" description="Helical" evidence="1">
    <location>
        <begin position="106"/>
        <end position="129"/>
    </location>
</feature>
<name>A0ABR1IUV4_9AGAR</name>
<evidence type="ECO:0000313" key="3">
    <source>
        <dbReference type="Proteomes" id="UP001498398"/>
    </source>
</evidence>
<dbReference type="Proteomes" id="UP001498398">
    <property type="component" value="Unassembled WGS sequence"/>
</dbReference>